<organism evidence="2 4">
    <name type="scientific">Bacillus cereus</name>
    <dbReference type="NCBI Taxonomy" id="1396"/>
    <lineage>
        <taxon>Bacteria</taxon>
        <taxon>Bacillati</taxon>
        <taxon>Bacillota</taxon>
        <taxon>Bacilli</taxon>
        <taxon>Bacillales</taxon>
        <taxon>Bacillaceae</taxon>
        <taxon>Bacillus</taxon>
        <taxon>Bacillus cereus group</taxon>
    </lineage>
</organism>
<keyword evidence="1" id="KW-1133">Transmembrane helix</keyword>
<keyword evidence="1" id="KW-0812">Transmembrane</keyword>
<sequence length="204" mass="23249">MRRIKKTLKNTKGVFSILIVITVFIVLLAITAFSDIASKSWAVNEIQSIMDTSGMNALQTTVDTNKLRDEIFSIDKENEIDTEINSVNLTDYERKISAKYKEEIRKHVKTNKNIVALNVEQVKVDWGNDTWGLGETKKKRPQIVLDTVSKVRIKNSSYFDDLGGLSKDMYNARNGSNFTVTYNGQKEDGTVELIIRSVTRMVYR</sequence>
<evidence type="ECO:0000313" key="2">
    <source>
        <dbReference type="EMBL" id="KXY51476.1"/>
    </source>
</evidence>
<evidence type="ECO:0000313" key="3">
    <source>
        <dbReference type="EMBL" id="PFF51909.1"/>
    </source>
</evidence>
<feature type="transmembrane region" description="Helical" evidence="1">
    <location>
        <begin position="12"/>
        <end position="33"/>
    </location>
</feature>
<dbReference type="EMBL" id="NTSO01000002">
    <property type="protein sequence ID" value="PFF51909.1"/>
    <property type="molecule type" value="Genomic_DNA"/>
</dbReference>
<proteinExistence type="predicted"/>
<comment type="caution">
    <text evidence="2">The sequence shown here is derived from an EMBL/GenBank/DDBJ whole genome shotgun (WGS) entry which is preliminary data.</text>
</comment>
<dbReference type="Proteomes" id="UP000075476">
    <property type="component" value="Unassembled WGS sequence"/>
</dbReference>
<protein>
    <submittedName>
        <fullName evidence="2">Uncharacterized protein</fullName>
    </submittedName>
</protein>
<dbReference type="RefSeq" id="WP_001252699.1">
    <property type="nucleotide sequence ID" value="NZ_LOMO01000001.1"/>
</dbReference>
<dbReference type="EMBL" id="LOMO01000001">
    <property type="protein sequence ID" value="KXY51476.1"/>
    <property type="molecule type" value="Genomic_DNA"/>
</dbReference>
<accession>A0A9X0MMQ5</accession>
<keyword evidence="1" id="KW-0472">Membrane</keyword>
<evidence type="ECO:0000313" key="5">
    <source>
        <dbReference type="Proteomes" id="UP000220210"/>
    </source>
</evidence>
<reference evidence="3 5" key="2">
    <citation type="submission" date="2017-09" db="EMBL/GenBank/DDBJ databases">
        <title>Large-scale bioinformatics analysis of Bacillus genomes uncovers conserved roles of natural products in bacterial physiology.</title>
        <authorList>
            <consortium name="Agbiome Team Llc"/>
            <person name="Bleich R.M."/>
            <person name="Kirk G.J."/>
            <person name="Santa Maria K.C."/>
            <person name="Allen S.E."/>
            <person name="Farag S."/>
            <person name="Shank E.A."/>
            <person name="Bowers A."/>
        </authorList>
    </citation>
    <scope>NUCLEOTIDE SEQUENCE [LARGE SCALE GENOMIC DNA]</scope>
    <source>
        <strain evidence="3 5">AFS020204</strain>
    </source>
</reference>
<dbReference type="Proteomes" id="UP000220210">
    <property type="component" value="Unassembled WGS sequence"/>
</dbReference>
<name>A0A9X0MMQ5_BACCE</name>
<evidence type="ECO:0000256" key="1">
    <source>
        <dbReference type="SAM" id="Phobius"/>
    </source>
</evidence>
<reference evidence="2 4" key="1">
    <citation type="submission" date="2015-12" db="EMBL/GenBank/DDBJ databases">
        <title>Bacillus cereus Group isolate.</title>
        <authorList>
            <person name="Kovac J."/>
        </authorList>
    </citation>
    <scope>NUCLEOTIDE SEQUENCE [LARGE SCALE GENOMIC DNA]</scope>
    <source>
        <strain evidence="2 4">FSL K6-0073</strain>
    </source>
</reference>
<dbReference type="AlphaFoldDB" id="A0A9X0MMQ5"/>
<gene>
    <name evidence="2" type="ORF">AT268_33955</name>
    <name evidence="3" type="ORF">CN357_04255</name>
</gene>
<evidence type="ECO:0000313" key="4">
    <source>
        <dbReference type="Proteomes" id="UP000075476"/>
    </source>
</evidence>